<feature type="binding site" evidence="9">
    <location>
        <position position="65"/>
    </location>
    <ligand>
        <name>substrate</name>
    </ligand>
</feature>
<feature type="binding site" evidence="9">
    <location>
        <begin position="215"/>
        <end position="216"/>
    </location>
    <ligand>
        <name>substrate</name>
    </ligand>
</feature>
<evidence type="ECO:0000313" key="12">
    <source>
        <dbReference type="Proteomes" id="UP000471031"/>
    </source>
</evidence>
<comment type="function">
    <text evidence="9">Catalyzes the stereoinversion of LL-2,6-diaminopimelate (L,L-DAP) to meso-diaminopimelate (meso-DAP), a precursor of L-lysine and an essential component of the bacterial peptidoglycan.</text>
</comment>
<evidence type="ECO:0000256" key="9">
    <source>
        <dbReference type="HAMAP-Rule" id="MF_00197"/>
    </source>
</evidence>
<dbReference type="PROSITE" id="PS01326">
    <property type="entry name" value="DAP_EPIMERASE"/>
    <property type="match status" value="1"/>
</dbReference>
<name>A0A845LL66_HELGE</name>
<feature type="site" description="Could be important to modulate the pK values of the two catalytic cysteine residues" evidence="9">
    <location>
        <position position="166"/>
    </location>
</feature>
<dbReference type="NCBIfam" id="TIGR00652">
    <property type="entry name" value="DapF"/>
    <property type="match status" value="1"/>
</dbReference>
<dbReference type="Pfam" id="PF01678">
    <property type="entry name" value="DAP_epimerase"/>
    <property type="match status" value="2"/>
</dbReference>
<feature type="binding site" evidence="9">
    <location>
        <position position="197"/>
    </location>
    <ligand>
        <name>substrate</name>
    </ligand>
</feature>
<organism evidence="11 12">
    <name type="scientific">Heliomicrobium gestii</name>
    <name type="common">Heliobacterium gestii</name>
    <dbReference type="NCBI Taxonomy" id="2699"/>
    <lineage>
        <taxon>Bacteria</taxon>
        <taxon>Bacillati</taxon>
        <taxon>Bacillota</taxon>
        <taxon>Clostridia</taxon>
        <taxon>Eubacteriales</taxon>
        <taxon>Heliobacteriaceae</taxon>
        <taxon>Heliomicrobium</taxon>
    </lineage>
</organism>
<proteinExistence type="inferred from homology"/>
<dbReference type="HAMAP" id="MF_00197">
    <property type="entry name" value="DAP_epimerase"/>
    <property type="match status" value="1"/>
</dbReference>
<evidence type="ECO:0000256" key="3">
    <source>
        <dbReference type="ARBA" id="ARBA00013080"/>
    </source>
</evidence>
<evidence type="ECO:0000313" key="11">
    <source>
        <dbReference type="EMBL" id="MZP43586.1"/>
    </source>
</evidence>
<dbReference type="FunFam" id="3.10.310.10:FF:000001">
    <property type="entry name" value="Diaminopimelate epimerase"/>
    <property type="match status" value="1"/>
</dbReference>
<comment type="subunit">
    <text evidence="9">Homodimer.</text>
</comment>
<comment type="caution">
    <text evidence="9">Lacks conserved residue(s) required for the propagation of feature annotation.</text>
</comment>
<dbReference type="PANTHER" id="PTHR31689">
    <property type="entry name" value="DIAMINOPIMELATE EPIMERASE, CHLOROPLASTIC"/>
    <property type="match status" value="1"/>
</dbReference>
<feature type="site" description="Could be important to modulate the pK values of the two catalytic cysteine residues" evidence="9">
    <location>
        <position position="215"/>
    </location>
</feature>
<feature type="active site" description="Proton donor" evidence="9">
    <location>
        <position position="74"/>
    </location>
</feature>
<dbReference type="EC" id="5.1.1.7" evidence="3 9"/>
<dbReference type="RefSeq" id="WP_161262139.1">
    <property type="nucleotide sequence ID" value="NZ_JAFBDC010000007.1"/>
</dbReference>
<feature type="binding site" evidence="9">
    <location>
        <position position="11"/>
    </location>
    <ligand>
        <name>substrate</name>
    </ligand>
</feature>
<dbReference type="SUPFAM" id="SSF54506">
    <property type="entry name" value="Diaminopimelate epimerase-like"/>
    <property type="match status" value="1"/>
</dbReference>
<dbReference type="AlphaFoldDB" id="A0A845LL66"/>
<dbReference type="InterPro" id="IPR001653">
    <property type="entry name" value="DAP_epimerase_DapF"/>
</dbReference>
<evidence type="ECO:0000256" key="8">
    <source>
        <dbReference type="ARBA" id="ARBA00051712"/>
    </source>
</evidence>
<gene>
    <name evidence="9" type="primary">dapF</name>
    <name evidence="11" type="ORF">GTO89_11090</name>
</gene>
<dbReference type="InterPro" id="IPR018510">
    <property type="entry name" value="DAP_epimerase_AS"/>
</dbReference>
<feature type="active site" evidence="10">
    <location>
        <position position="74"/>
    </location>
</feature>
<keyword evidence="7 9" id="KW-0413">Isomerase</keyword>
<dbReference type="FunFam" id="3.10.310.10:FF:000004">
    <property type="entry name" value="Diaminopimelate epimerase"/>
    <property type="match status" value="1"/>
</dbReference>
<dbReference type="PANTHER" id="PTHR31689:SF0">
    <property type="entry name" value="DIAMINOPIMELATE EPIMERASE"/>
    <property type="match status" value="1"/>
</dbReference>
<dbReference type="GO" id="GO:0008837">
    <property type="term" value="F:diaminopimelate epimerase activity"/>
    <property type="evidence" value="ECO:0007669"/>
    <property type="project" value="UniProtKB-UniRule"/>
</dbReference>
<evidence type="ECO:0000256" key="10">
    <source>
        <dbReference type="PROSITE-ProRule" id="PRU10125"/>
    </source>
</evidence>
<sequence length="281" mass="30552">MEFVKMHGLGNDFIIVNAMEPPLLDRTDWEAIAVRMCDRHYGIGGDGLILVFPSDKADIRWRILNSDGSEPEMCGNGIRCLARFVYERGIVAKRRIEVETLAGIIVPEIITDETGAVTGVCVDMGEPRLQRHQIPMVGPEGPAVNQELAVGDEAVRVTAVSMGNPHCLIYVNDINEAPVTTLGPQVEIHPAFPQKTNVEFVQVIAPDEVQMRVWERGAGPTLACGTGACATVVGSVLNGCTDRQVTVHLAGGPLHIEWREANNRVYMTGPAVEVFCGDFPL</sequence>
<evidence type="ECO:0000256" key="1">
    <source>
        <dbReference type="ARBA" id="ARBA00005196"/>
    </source>
</evidence>
<feature type="binding site" evidence="9">
    <location>
        <begin position="225"/>
        <end position="226"/>
    </location>
    <ligand>
        <name>substrate</name>
    </ligand>
</feature>
<comment type="caution">
    <text evidence="11">The sequence shown here is derived from an EMBL/GenBank/DDBJ whole genome shotgun (WGS) entry which is preliminary data.</text>
</comment>
<comment type="catalytic activity">
    <reaction evidence="8 9">
        <text>(2S,6S)-2,6-diaminopimelate = meso-2,6-diaminopimelate</text>
        <dbReference type="Rhea" id="RHEA:15393"/>
        <dbReference type="ChEBI" id="CHEBI:57609"/>
        <dbReference type="ChEBI" id="CHEBI:57791"/>
        <dbReference type="EC" id="5.1.1.7"/>
    </reaction>
</comment>
<evidence type="ECO:0000256" key="2">
    <source>
        <dbReference type="ARBA" id="ARBA00010219"/>
    </source>
</evidence>
<evidence type="ECO:0000256" key="5">
    <source>
        <dbReference type="ARBA" id="ARBA00022605"/>
    </source>
</evidence>
<feature type="active site" description="Proton acceptor" evidence="9">
    <location>
        <position position="224"/>
    </location>
</feature>
<evidence type="ECO:0000256" key="6">
    <source>
        <dbReference type="ARBA" id="ARBA00023154"/>
    </source>
</evidence>
<dbReference type="UniPathway" id="UPA00034">
    <property type="reaction ID" value="UER00025"/>
</dbReference>
<dbReference type="GO" id="GO:0009089">
    <property type="term" value="P:lysine biosynthetic process via diaminopimelate"/>
    <property type="evidence" value="ECO:0007669"/>
    <property type="project" value="UniProtKB-UniRule"/>
</dbReference>
<comment type="similarity">
    <text evidence="2 9">Belongs to the diaminopimelate epimerase family.</text>
</comment>
<evidence type="ECO:0000256" key="4">
    <source>
        <dbReference type="ARBA" id="ARBA00022490"/>
    </source>
</evidence>
<dbReference type="Gene3D" id="3.10.310.10">
    <property type="entry name" value="Diaminopimelate Epimerase, Chain A, domain 1"/>
    <property type="match status" value="2"/>
</dbReference>
<keyword evidence="6 9" id="KW-0457">Lysine biosynthesis</keyword>
<comment type="subcellular location">
    <subcellularLocation>
        <location evidence="9">Cytoplasm</location>
    </subcellularLocation>
</comment>
<dbReference type="OrthoDB" id="9805408at2"/>
<protein>
    <recommendedName>
        <fullName evidence="3 9">Diaminopimelate epimerase</fullName>
        <shortName evidence="9">DAP epimerase</shortName>
        <ecNumber evidence="3 9">5.1.1.7</ecNumber>
    </recommendedName>
    <alternativeName>
        <fullName evidence="9">PLP-independent amino acid racemase</fullName>
    </alternativeName>
</protein>
<reference evidence="11 12" key="1">
    <citation type="submission" date="2020-01" db="EMBL/GenBank/DDBJ databases">
        <title>Whole genome sequence of Heliobacterium gestii DSM 11169.</title>
        <authorList>
            <person name="Kyndt J.A."/>
            <person name="Meyer T.E."/>
        </authorList>
    </citation>
    <scope>NUCLEOTIDE SEQUENCE [LARGE SCALE GENOMIC DNA]</scope>
    <source>
        <strain evidence="11 12">DSM 11169</strain>
    </source>
</reference>
<keyword evidence="4 9" id="KW-0963">Cytoplasm</keyword>
<comment type="pathway">
    <text evidence="1 9">Amino-acid biosynthesis; L-lysine biosynthesis via DAP pathway; DL-2,6-diaminopimelate from LL-2,6-diaminopimelate: step 1/1.</text>
</comment>
<dbReference type="EMBL" id="WXEX01000008">
    <property type="protein sequence ID" value="MZP43586.1"/>
    <property type="molecule type" value="Genomic_DNA"/>
</dbReference>
<dbReference type="Proteomes" id="UP000471031">
    <property type="component" value="Unassembled WGS sequence"/>
</dbReference>
<accession>A0A845LL66</accession>
<keyword evidence="5 9" id="KW-0028">Amino-acid biosynthesis</keyword>
<feature type="binding site" evidence="9">
    <location>
        <begin position="75"/>
        <end position="76"/>
    </location>
    <ligand>
        <name>substrate</name>
    </ligand>
</feature>
<dbReference type="GO" id="GO:0005829">
    <property type="term" value="C:cytosol"/>
    <property type="evidence" value="ECO:0007669"/>
    <property type="project" value="TreeGrafter"/>
</dbReference>
<keyword evidence="12" id="KW-1185">Reference proteome</keyword>
<feature type="binding site" evidence="9">
    <location>
        <position position="164"/>
    </location>
    <ligand>
        <name>substrate</name>
    </ligand>
</feature>
<evidence type="ECO:0000256" key="7">
    <source>
        <dbReference type="ARBA" id="ARBA00023235"/>
    </source>
</evidence>